<organism evidence="1 2">
    <name type="scientific">Burkholderia contaminans</name>
    <dbReference type="NCBI Taxonomy" id="488447"/>
    <lineage>
        <taxon>Bacteria</taxon>
        <taxon>Pseudomonadati</taxon>
        <taxon>Pseudomonadota</taxon>
        <taxon>Betaproteobacteria</taxon>
        <taxon>Burkholderiales</taxon>
        <taxon>Burkholderiaceae</taxon>
        <taxon>Burkholderia</taxon>
        <taxon>Burkholderia cepacia complex</taxon>
    </lineage>
</organism>
<dbReference type="Proteomes" id="UP000494109">
    <property type="component" value="Unassembled WGS sequence"/>
</dbReference>
<reference evidence="1 2" key="1">
    <citation type="submission" date="2019-09" db="EMBL/GenBank/DDBJ databases">
        <authorList>
            <person name="Depoorter E."/>
        </authorList>
    </citation>
    <scope>NUCLEOTIDE SEQUENCE [LARGE SCALE GENOMIC DNA]</scope>
    <source>
        <strain evidence="1">R-71033</strain>
    </source>
</reference>
<protein>
    <submittedName>
        <fullName evidence="1">Uncharacterized protein</fullName>
    </submittedName>
</protein>
<sequence length="60" mass="6226">MTSIRVVSLMPSLISAALGVVTAMLCTSGKPVKVFGLTAGGDPKHPLMLPYDTPLVDWAA</sequence>
<accession>A0A6P2Y0I7</accession>
<name>A0A6P2Y0I7_9BURK</name>
<proteinExistence type="predicted"/>
<evidence type="ECO:0000313" key="2">
    <source>
        <dbReference type="Proteomes" id="UP000494109"/>
    </source>
</evidence>
<dbReference type="EMBL" id="CABVQS010000010">
    <property type="protein sequence ID" value="VWD15224.1"/>
    <property type="molecule type" value="Genomic_DNA"/>
</dbReference>
<dbReference type="AlphaFoldDB" id="A0A6P2Y0I7"/>
<gene>
    <name evidence="1" type="ORF">BCO71033_02740</name>
</gene>
<evidence type="ECO:0000313" key="1">
    <source>
        <dbReference type="EMBL" id="VWD15224.1"/>
    </source>
</evidence>